<accession>A0A7C3KCG4</accession>
<keyword evidence="1" id="KW-0732">Signal</keyword>
<dbReference type="Pfam" id="PF09912">
    <property type="entry name" value="DUF2141"/>
    <property type="match status" value="1"/>
</dbReference>
<organism evidence="2">
    <name type="scientific">Oscillatoriales cyanobacterium SpSt-418</name>
    <dbReference type="NCBI Taxonomy" id="2282169"/>
    <lineage>
        <taxon>Bacteria</taxon>
        <taxon>Bacillati</taxon>
        <taxon>Cyanobacteriota</taxon>
        <taxon>Cyanophyceae</taxon>
        <taxon>Oscillatoriophycideae</taxon>
        <taxon>Oscillatoriales</taxon>
    </lineage>
</organism>
<dbReference type="AlphaFoldDB" id="A0A7C3KCG4"/>
<feature type="signal peptide" evidence="1">
    <location>
        <begin position="1"/>
        <end position="40"/>
    </location>
</feature>
<comment type="caution">
    <text evidence="2">The sequence shown here is derived from an EMBL/GenBank/DDBJ whole genome shotgun (WGS) entry which is preliminary data.</text>
</comment>
<evidence type="ECO:0000313" key="2">
    <source>
        <dbReference type="EMBL" id="HFM96631.1"/>
    </source>
</evidence>
<reference evidence="2" key="1">
    <citation type="journal article" date="2020" name="mSystems">
        <title>Genome- and Community-Level Interaction Insights into Carbon Utilization and Element Cycling Functions of Hydrothermarchaeota in Hydrothermal Sediment.</title>
        <authorList>
            <person name="Zhou Z."/>
            <person name="Liu Y."/>
            <person name="Xu W."/>
            <person name="Pan J."/>
            <person name="Luo Z.H."/>
            <person name="Li M."/>
        </authorList>
    </citation>
    <scope>NUCLEOTIDE SEQUENCE [LARGE SCALE GENOMIC DNA]</scope>
    <source>
        <strain evidence="2">SpSt-418</strain>
    </source>
</reference>
<dbReference type="InterPro" id="IPR018673">
    <property type="entry name" value="DUF2141"/>
</dbReference>
<proteinExistence type="predicted"/>
<gene>
    <name evidence="2" type="ORF">ENR64_02490</name>
</gene>
<protein>
    <submittedName>
        <fullName evidence="2">DUF2141 domain-containing protein</fullName>
    </submittedName>
</protein>
<dbReference type="EMBL" id="DSRU01000039">
    <property type="protein sequence ID" value="HFM96631.1"/>
    <property type="molecule type" value="Genomic_DNA"/>
</dbReference>
<name>A0A7C3KCG4_9CYAN</name>
<evidence type="ECO:0000256" key="1">
    <source>
        <dbReference type="SAM" id="SignalP"/>
    </source>
</evidence>
<sequence>MVHIHNNLRSMFSKLGKPVALLGLSLAMLSGCALTPQAQAQLQTDLGVTVNSIRGNKGKLCLKIFSSAQGFPNGDVGAVKRQCTKITGNSMSFNFPNLKSGSYAVAVYHDANGNNKFDRDTAGIPLEGYGFSQNPNVTNKAPSFGDSVLLLAGSGLQTQIRMRYP</sequence>
<feature type="chain" id="PRO_5028320615" evidence="1">
    <location>
        <begin position="41"/>
        <end position="165"/>
    </location>
</feature>